<dbReference type="PROSITE" id="PS50888">
    <property type="entry name" value="BHLH"/>
    <property type="match status" value="1"/>
</dbReference>
<feature type="compositionally biased region" description="Polar residues" evidence="2">
    <location>
        <begin position="62"/>
        <end position="109"/>
    </location>
</feature>
<feature type="compositionally biased region" description="Basic and acidic residues" evidence="2">
    <location>
        <begin position="178"/>
        <end position="189"/>
    </location>
</feature>
<dbReference type="Pfam" id="PF00010">
    <property type="entry name" value="HLH"/>
    <property type="match status" value="1"/>
</dbReference>
<feature type="coiled-coil region" evidence="1">
    <location>
        <begin position="229"/>
        <end position="256"/>
    </location>
</feature>
<gene>
    <name evidence="4" type="ORF">BDY21DRAFT_61211</name>
</gene>
<evidence type="ECO:0000313" key="5">
    <source>
        <dbReference type="Proteomes" id="UP000799766"/>
    </source>
</evidence>
<organism evidence="4 5">
    <name type="scientific">Lineolata rhizophorae</name>
    <dbReference type="NCBI Taxonomy" id="578093"/>
    <lineage>
        <taxon>Eukaryota</taxon>
        <taxon>Fungi</taxon>
        <taxon>Dikarya</taxon>
        <taxon>Ascomycota</taxon>
        <taxon>Pezizomycotina</taxon>
        <taxon>Dothideomycetes</taxon>
        <taxon>Dothideomycetes incertae sedis</taxon>
        <taxon>Lineolatales</taxon>
        <taxon>Lineolataceae</taxon>
        <taxon>Lineolata</taxon>
    </lineage>
</organism>
<evidence type="ECO:0000259" key="3">
    <source>
        <dbReference type="PROSITE" id="PS50888"/>
    </source>
</evidence>
<feature type="domain" description="BHLH" evidence="3">
    <location>
        <begin position="179"/>
        <end position="239"/>
    </location>
</feature>
<feature type="compositionally biased region" description="Low complexity" evidence="2">
    <location>
        <begin position="122"/>
        <end position="154"/>
    </location>
</feature>
<protein>
    <recommendedName>
        <fullName evidence="3">BHLH domain-containing protein</fullName>
    </recommendedName>
</protein>
<feature type="region of interest" description="Disordered" evidence="2">
    <location>
        <begin position="1"/>
        <end position="23"/>
    </location>
</feature>
<dbReference type="PANTHER" id="PTHR47336:SF2">
    <property type="entry name" value="TRANSCRIPTION FACTOR HMS1-RELATED"/>
    <property type="match status" value="1"/>
</dbReference>
<dbReference type="SUPFAM" id="SSF47459">
    <property type="entry name" value="HLH, helix-loop-helix DNA-binding domain"/>
    <property type="match status" value="1"/>
</dbReference>
<sequence>MGTAAFLNSQSPDVQNTDAGAAQSRIDPAGATAFDLSYGLDQRGPSQEVFLDDFATDDSLMTPITPNETFFQEPTTYFQQQPSVSQPTSWRSPIDSNASSESVAVSPSYTEDMPKSRQKARSQGTSTSVTSQSSAAGAGSATGLSSVTGSVTGSEDAPKRGRGRPKLQPSTGDGPSKPGERVPHTQVERKYRETLNKEMERLREALPTLPFLPQEDGASGPKPKKATILATAVNYIKFLENEYERLDKEIQELKRDGDM</sequence>
<feature type="compositionally biased region" description="Polar residues" evidence="2">
    <location>
        <begin position="1"/>
        <end position="18"/>
    </location>
</feature>
<dbReference type="Gene3D" id="4.10.280.10">
    <property type="entry name" value="Helix-loop-helix DNA-binding domain"/>
    <property type="match status" value="1"/>
</dbReference>
<evidence type="ECO:0000256" key="1">
    <source>
        <dbReference type="SAM" id="Coils"/>
    </source>
</evidence>
<dbReference type="SMART" id="SM00353">
    <property type="entry name" value="HLH"/>
    <property type="match status" value="1"/>
</dbReference>
<proteinExistence type="predicted"/>
<name>A0A6A6NVQ7_9PEZI</name>
<reference evidence="4" key="1">
    <citation type="journal article" date="2020" name="Stud. Mycol.">
        <title>101 Dothideomycetes genomes: a test case for predicting lifestyles and emergence of pathogens.</title>
        <authorList>
            <person name="Haridas S."/>
            <person name="Albert R."/>
            <person name="Binder M."/>
            <person name="Bloem J."/>
            <person name="Labutti K."/>
            <person name="Salamov A."/>
            <person name="Andreopoulos B."/>
            <person name="Baker S."/>
            <person name="Barry K."/>
            <person name="Bills G."/>
            <person name="Bluhm B."/>
            <person name="Cannon C."/>
            <person name="Castanera R."/>
            <person name="Culley D."/>
            <person name="Daum C."/>
            <person name="Ezra D."/>
            <person name="Gonzalez J."/>
            <person name="Henrissat B."/>
            <person name="Kuo A."/>
            <person name="Liang C."/>
            <person name="Lipzen A."/>
            <person name="Lutzoni F."/>
            <person name="Magnuson J."/>
            <person name="Mondo S."/>
            <person name="Nolan M."/>
            <person name="Ohm R."/>
            <person name="Pangilinan J."/>
            <person name="Park H.-J."/>
            <person name="Ramirez L."/>
            <person name="Alfaro M."/>
            <person name="Sun H."/>
            <person name="Tritt A."/>
            <person name="Yoshinaga Y."/>
            <person name="Zwiers L.-H."/>
            <person name="Turgeon B."/>
            <person name="Goodwin S."/>
            <person name="Spatafora J."/>
            <person name="Crous P."/>
            <person name="Grigoriev I."/>
        </authorList>
    </citation>
    <scope>NUCLEOTIDE SEQUENCE</scope>
    <source>
        <strain evidence="4">ATCC 16933</strain>
    </source>
</reference>
<dbReference type="InterPro" id="IPR036638">
    <property type="entry name" value="HLH_DNA-bd_sf"/>
</dbReference>
<evidence type="ECO:0000256" key="2">
    <source>
        <dbReference type="SAM" id="MobiDB-lite"/>
    </source>
</evidence>
<dbReference type="InterPro" id="IPR052099">
    <property type="entry name" value="Regulatory_TF_Diverse"/>
</dbReference>
<dbReference type="Proteomes" id="UP000799766">
    <property type="component" value="Unassembled WGS sequence"/>
</dbReference>
<dbReference type="CDD" id="cd11395">
    <property type="entry name" value="bHLHzip_SREBP_like"/>
    <property type="match status" value="1"/>
</dbReference>
<dbReference type="GO" id="GO:0046983">
    <property type="term" value="F:protein dimerization activity"/>
    <property type="evidence" value="ECO:0007669"/>
    <property type="project" value="InterPro"/>
</dbReference>
<accession>A0A6A6NVQ7</accession>
<keyword evidence="1" id="KW-0175">Coiled coil</keyword>
<dbReference type="InterPro" id="IPR011598">
    <property type="entry name" value="bHLH_dom"/>
</dbReference>
<dbReference type="OrthoDB" id="2133190at2759"/>
<dbReference type="EMBL" id="MU001685">
    <property type="protein sequence ID" value="KAF2455799.1"/>
    <property type="molecule type" value="Genomic_DNA"/>
</dbReference>
<dbReference type="PANTHER" id="PTHR47336">
    <property type="entry name" value="TRANSCRIPTION FACTOR HMS1-RELATED"/>
    <property type="match status" value="1"/>
</dbReference>
<feature type="region of interest" description="Disordered" evidence="2">
    <location>
        <begin position="61"/>
        <end position="189"/>
    </location>
</feature>
<dbReference type="AlphaFoldDB" id="A0A6A6NVQ7"/>
<evidence type="ECO:0000313" key="4">
    <source>
        <dbReference type="EMBL" id="KAF2455799.1"/>
    </source>
</evidence>
<keyword evidence="5" id="KW-1185">Reference proteome</keyword>